<dbReference type="Proteomes" id="UP000187455">
    <property type="component" value="Unassembled WGS sequence"/>
</dbReference>
<evidence type="ECO:0000256" key="1">
    <source>
        <dbReference type="SAM" id="MobiDB-lite"/>
    </source>
</evidence>
<name>A0A1R0GS54_9FUNG</name>
<gene>
    <name evidence="2" type="ORF">AYI68_g6198</name>
</gene>
<dbReference type="OrthoDB" id="5558711at2759"/>
<proteinExistence type="predicted"/>
<reference evidence="2 3" key="1">
    <citation type="journal article" date="2016" name="Mol. Biol. Evol.">
        <title>Genome-Wide Survey of Gut Fungi (Harpellales) Reveals the First Horizontally Transferred Ubiquitin Gene from a Mosquito Host.</title>
        <authorList>
            <person name="Wang Y."/>
            <person name="White M.M."/>
            <person name="Kvist S."/>
            <person name="Moncalvo J.M."/>
        </authorList>
    </citation>
    <scope>NUCLEOTIDE SEQUENCE [LARGE SCALE GENOMIC DNA]</scope>
    <source>
        <strain evidence="2 3">ALG-7-W6</strain>
    </source>
</reference>
<protein>
    <submittedName>
        <fullName evidence="2">Uncharacterized protein</fullName>
    </submittedName>
</protein>
<evidence type="ECO:0000313" key="2">
    <source>
        <dbReference type="EMBL" id="OLY79724.1"/>
    </source>
</evidence>
<dbReference type="AlphaFoldDB" id="A0A1R0GS54"/>
<dbReference type="EMBL" id="LSSL01004135">
    <property type="protein sequence ID" value="OLY79724.1"/>
    <property type="molecule type" value="Genomic_DNA"/>
</dbReference>
<keyword evidence="3" id="KW-1185">Reference proteome</keyword>
<sequence length="309" mass="34354">MLGPGQFDNSSLPAAFRAAASAVTSLYKEANEAASNGFKSGYHQCLVDIINHFNIEKLSISQLFNSDQILSDSIHSQDFDSLPNLTPKKFRDNQGNTWFKDTDLSLFVVLASKKNNLDLDSLSAPSPASPQPSLHSFDSKLDSLSLTKPKVDSVPSNQNSPSFADHKIDSDDLAKITQPTNTFNFRLPSPHSISNSNPILNPQFSNRICKLPDKKDSHNNSDLLISSELSSRKNDVILDAHISNSSGIGTKRRENHPNNDPFHFSSFNDTFESKDGFHQPLFGRNSWSLQPSEPPFKKVHRLEEMDINE</sequence>
<comment type="caution">
    <text evidence="2">The sequence shown here is derived from an EMBL/GenBank/DDBJ whole genome shotgun (WGS) entry which is preliminary data.</text>
</comment>
<feature type="region of interest" description="Disordered" evidence="1">
    <location>
        <begin position="148"/>
        <end position="170"/>
    </location>
</feature>
<organism evidence="2 3">
    <name type="scientific">Smittium mucronatum</name>
    <dbReference type="NCBI Taxonomy" id="133383"/>
    <lineage>
        <taxon>Eukaryota</taxon>
        <taxon>Fungi</taxon>
        <taxon>Fungi incertae sedis</taxon>
        <taxon>Zoopagomycota</taxon>
        <taxon>Kickxellomycotina</taxon>
        <taxon>Harpellomycetes</taxon>
        <taxon>Harpellales</taxon>
        <taxon>Legeriomycetaceae</taxon>
        <taxon>Smittium</taxon>
    </lineage>
</organism>
<evidence type="ECO:0000313" key="3">
    <source>
        <dbReference type="Proteomes" id="UP000187455"/>
    </source>
</evidence>
<accession>A0A1R0GS54</accession>